<protein>
    <submittedName>
        <fullName evidence="5">Protein kinase family protein</fullName>
    </submittedName>
</protein>
<keyword evidence="3" id="KW-0812">Transmembrane</keyword>
<organism evidence="5 6">
    <name type="scientific">Nocardioides islandensis</name>
    <dbReference type="NCBI Taxonomy" id="433663"/>
    <lineage>
        <taxon>Bacteria</taxon>
        <taxon>Bacillati</taxon>
        <taxon>Actinomycetota</taxon>
        <taxon>Actinomycetes</taxon>
        <taxon>Propionibacteriales</taxon>
        <taxon>Nocardioidaceae</taxon>
        <taxon>Nocardioides</taxon>
    </lineage>
</organism>
<keyword evidence="5" id="KW-0808">Transferase</keyword>
<feature type="compositionally biased region" description="Acidic residues" evidence="2">
    <location>
        <begin position="501"/>
        <end position="514"/>
    </location>
</feature>
<dbReference type="InterPro" id="IPR011009">
    <property type="entry name" value="Kinase-like_dom_sf"/>
</dbReference>
<feature type="compositionally biased region" description="Pro residues" evidence="2">
    <location>
        <begin position="312"/>
        <end position="328"/>
    </location>
</feature>
<keyword evidence="6" id="KW-1185">Reference proteome</keyword>
<evidence type="ECO:0000256" key="3">
    <source>
        <dbReference type="SAM" id="Phobius"/>
    </source>
</evidence>
<feature type="transmembrane region" description="Helical" evidence="3">
    <location>
        <begin position="438"/>
        <end position="459"/>
    </location>
</feature>
<evidence type="ECO:0000313" key="5">
    <source>
        <dbReference type="EMBL" id="MBF4762003.1"/>
    </source>
</evidence>
<dbReference type="EMBL" id="JADKPN010000001">
    <property type="protein sequence ID" value="MBF4762003.1"/>
    <property type="molecule type" value="Genomic_DNA"/>
</dbReference>
<dbReference type="InterPro" id="IPR008979">
    <property type="entry name" value="Galactose-bd-like_sf"/>
</dbReference>
<evidence type="ECO:0000256" key="2">
    <source>
        <dbReference type="SAM" id="MobiDB-lite"/>
    </source>
</evidence>
<evidence type="ECO:0000256" key="1">
    <source>
        <dbReference type="ARBA" id="ARBA00023170"/>
    </source>
</evidence>
<keyword evidence="3" id="KW-0472">Membrane</keyword>
<gene>
    <name evidence="5" type="ORF">ISU07_02585</name>
</gene>
<evidence type="ECO:0000313" key="6">
    <source>
        <dbReference type="Proteomes" id="UP000640489"/>
    </source>
</evidence>
<feature type="region of interest" description="Disordered" evidence="2">
    <location>
        <begin position="356"/>
        <end position="406"/>
    </location>
</feature>
<dbReference type="AlphaFoldDB" id="A0A930V8T0"/>
<feature type="region of interest" description="Disordered" evidence="2">
    <location>
        <begin position="288"/>
        <end position="344"/>
    </location>
</feature>
<keyword evidence="3" id="KW-1133">Transmembrane helix</keyword>
<dbReference type="InterPro" id="IPR000719">
    <property type="entry name" value="Prot_kinase_dom"/>
</dbReference>
<evidence type="ECO:0000259" key="4">
    <source>
        <dbReference type="PROSITE" id="PS50011"/>
    </source>
</evidence>
<dbReference type="GO" id="GO:0004672">
    <property type="term" value="F:protein kinase activity"/>
    <property type="evidence" value="ECO:0007669"/>
    <property type="project" value="InterPro"/>
</dbReference>
<keyword evidence="1" id="KW-0675">Receptor</keyword>
<feature type="domain" description="Protein kinase" evidence="4">
    <location>
        <begin position="15"/>
        <end position="344"/>
    </location>
</feature>
<dbReference type="PROSITE" id="PS50011">
    <property type="entry name" value="PROTEIN_KINASE_DOM"/>
    <property type="match status" value="1"/>
</dbReference>
<dbReference type="CDD" id="cd13973">
    <property type="entry name" value="PK_MviN-like"/>
    <property type="match status" value="1"/>
</dbReference>
<dbReference type="Gene3D" id="3.30.200.20">
    <property type="entry name" value="Phosphorylase Kinase, domain 1"/>
    <property type="match status" value="1"/>
</dbReference>
<comment type="caution">
    <text evidence="5">The sequence shown here is derived from an EMBL/GenBank/DDBJ whole genome shotgun (WGS) entry which is preliminary data.</text>
</comment>
<dbReference type="SUPFAM" id="SSF56112">
    <property type="entry name" value="Protein kinase-like (PK-like)"/>
    <property type="match status" value="1"/>
</dbReference>
<proteinExistence type="predicted"/>
<sequence length="643" mass="67181">MSHAIRPGDVLAGRYHLVDLLDESGGGLFWRAYDSSLERSVAMHIIRADDERAELLREAARTSARVVDRRLLRVLDVDETSDRTAQDGTALCYVVNEWATGISLDILLADEGPLSPRRAAWLVGEVATTLEVAHAAGVAHGRLVPENVLIDRTGSVRVIGFAVDAALHGLPPGRISADVTDLAGLLYAALTARWAGVSQSLVKSAPHQHGRVLRPRQVRAGVPRVLDTLCDSVLNPYSAAPGSHARGSYDLTTAGGIADALREFVGDPAGLADAEVAAVRRREAGGTRTMPMVPFAPPGSTGDLPAQEADPLPDPLAEPLPDPDPLPEPVSRTEQPTEAGLPIFDDDGSVAWIAKRADTPPPPPPFEDLPERPLFAPDPADGSPARRPRTPVGPGHGGFWPWDTSTGTGTGMQVTTGSGYIEAVEEFDEDEGRPGRRWLWLAALVAVLALALLTIVFVFNLGSDLPKIVGNDDSKPAASRSPSTSASADAGATAYTGVAADDFDPQGDPPEENPETTPLAVDGDAATSWKTMTYSQQLGPGGLKTGVGLTLDLGTSGEVTEVDLTLVGAPTGVAVYVGETAPRGVKGLTPVATATADGTDVPLELDQPATGRYVTIWLTSLPAVDGGFRGEIAEVSVLGAAGE</sequence>
<reference evidence="5" key="1">
    <citation type="submission" date="2020-11" db="EMBL/GenBank/DDBJ databases">
        <title>Nocardioides sp. nov., isolated from Soil of Cynanchum wilfordii Hemsley rhizosphere.</title>
        <authorList>
            <person name="Lee J.-S."/>
            <person name="Suh M.K."/>
            <person name="Kim J.-S."/>
        </authorList>
    </citation>
    <scope>NUCLEOTIDE SEQUENCE</scope>
    <source>
        <strain evidence="5">KCTC 19275</strain>
    </source>
</reference>
<accession>A0A930V8T0</accession>
<dbReference type="Gene3D" id="2.60.120.260">
    <property type="entry name" value="Galactose-binding domain-like"/>
    <property type="match status" value="1"/>
</dbReference>
<dbReference type="Proteomes" id="UP000640489">
    <property type="component" value="Unassembled WGS sequence"/>
</dbReference>
<name>A0A930V8T0_9ACTN</name>
<dbReference type="GO" id="GO:0005524">
    <property type="term" value="F:ATP binding"/>
    <property type="evidence" value="ECO:0007669"/>
    <property type="project" value="InterPro"/>
</dbReference>
<dbReference type="RefSeq" id="WP_194705170.1">
    <property type="nucleotide sequence ID" value="NZ_JADKPN010000001.1"/>
</dbReference>
<keyword evidence="5" id="KW-0418">Kinase</keyword>
<dbReference type="SMART" id="SM00220">
    <property type="entry name" value="S_TKc"/>
    <property type="match status" value="1"/>
</dbReference>
<feature type="region of interest" description="Disordered" evidence="2">
    <location>
        <begin position="499"/>
        <end position="521"/>
    </location>
</feature>
<dbReference type="SUPFAM" id="SSF49785">
    <property type="entry name" value="Galactose-binding domain-like"/>
    <property type="match status" value="1"/>
</dbReference>
<dbReference type="Gene3D" id="1.10.510.10">
    <property type="entry name" value="Transferase(Phosphotransferase) domain 1"/>
    <property type="match status" value="1"/>
</dbReference>